<evidence type="ECO:0000256" key="11">
    <source>
        <dbReference type="ARBA" id="ARBA00022881"/>
    </source>
</evidence>
<keyword evidence="13" id="KW-0234">DNA repair</keyword>
<feature type="domain" description="ABC transporter" evidence="17">
    <location>
        <begin position="526"/>
        <end position="873"/>
    </location>
</feature>
<evidence type="ECO:0000256" key="6">
    <source>
        <dbReference type="ARBA" id="ARBA00022763"/>
    </source>
</evidence>
<evidence type="ECO:0000256" key="2">
    <source>
        <dbReference type="ARBA" id="ARBA00022490"/>
    </source>
</evidence>
<dbReference type="InterPro" id="IPR003439">
    <property type="entry name" value="ABC_transporter-like_ATP-bd"/>
</dbReference>
<dbReference type="EMBL" id="JBHSRS010000084">
    <property type="protein sequence ID" value="MFC6284813.1"/>
    <property type="molecule type" value="Genomic_DNA"/>
</dbReference>
<accession>A0ABW1U767</accession>
<keyword evidence="19" id="KW-1185">Reference proteome</keyword>
<evidence type="ECO:0000313" key="19">
    <source>
        <dbReference type="Proteomes" id="UP001596270"/>
    </source>
</evidence>
<keyword evidence="7" id="KW-0228">DNA excision</keyword>
<comment type="similarity">
    <text evidence="14">Belongs to the ABC transporter superfamily. UvrA family.</text>
</comment>
<proteinExistence type="inferred from homology"/>
<evidence type="ECO:0000256" key="10">
    <source>
        <dbReference type="ARBA" id="ARBA00022840"/>
    </source>
</evidence>
<keyword evidence="10" id="KW-0067">ATP-binding</keyword>
<evidence type="ECO:0000256" key="3">
    <source>
        <dbReference type="ARBA" id="ARBA00022723"/>
    </source>
</evidence>
<dbReference type="InterPro" id="IPR027417">
    <property type="entry name" value="P-loop_NTPase"/>
</dbReference>
<evidence type="ECO:0000256" key="8">
    <source>
        <dbReference type="ARBA" id="ARBA00022771"/>
    </source>
</evidence>
<evidence type="ECO:0000313" key="18">
    <source>
        <dbReference type="EMBL" id="MFC6284813.1"/>
    </source>
</evidence>
<keyword evidence="2" id="KW-0963">Cytoplasm</keyword>
<dbReference type="Gene3D" id="1.20.1580.10">
    <property type="entry name" value="ABC transporter ATPase like domain"/>
    <property type="match status" value="3"/>
</dbReference>
<reference evidence="19" key="1">
    <citation type="journal article" date="2019" name="Int. J. Syst. Evol. Microbiol.">
        <title>The Global Catalogue of Microorganisms (GCM) 10K type strain sequencing project: providing services to taxonomists for standard genome sequencing and annotation.</title>
        <authorList>
            <consortium name="The Broad Institute Genomics Platform"/>
            <consortium name="The Broad Institute Genome Sequencing Center for Infectious Disease"/>
            <person name="Wu L."/>
            <person name="Ma J."/>
        </authorList>
    </citation>
    <scope>NUCLEOTIDE SEQUENCE [LARGE SCALE GENOMIC DNA]</scope>
    <source>
        <strain evidence="19">CCUG 39402</strain>
    </source>
</reference>
<gene>
    <name evidence="18" type="ORF">ACFQND_26605</name>
</gene>
<evidence type="ECO:0000256" key="12">
    <source>
        <dbReference type="ARBA" id="ARBA00023125"/>
    </source>
</evidence>
<dbReference type="PROSITE" id="PS00211">
    <property type="entry name" value="ABC_TRANSPORTER_1"/>
    <property type="match status" value="2"/>
</dbReference>
<evidence type="ECO:0000256" key="15">
    <source>
        <dbReference type="ARBA" id="ARBA00039316"/>
    </source>
</evidence>
<evidence type="ECO:0000256" key="9">
    <source>
        <dbReference type="ARBA" id="ARBA00022833"/>
    </source>
</evidence>
<evidence type="ECO:0000256" key="16">
    <source>
        <dbReference type="ARBA" id="ARBA00042156"/>
    </source>
</evidence>
<evidence type="ECO:0000256" key="7">
    <source>
        <dbReference type="ARBA" id="ARBA00022769"/>
    </source>
</evidence>
<comment type="subcellular location">
    <subcellularLocation>
        <location evidence="1">Cytoplasm</location>
    </subcellularLocation>
</comment>
<keyword evidence="12" id="KW-0238">DNA-binding</keyword>
<evidence type="ECO:0000256" key="5">
    <source>
        <dbReference type="ARBA" id="ARBA00022741"/>
    </source>
</evidence>
<protein>
    <recommendedName>
        <fullName evidence="15">UvrABC system protein A</fullName>
    </recommendedName>
    <alternativeName>
        <fullName evidence="16">Excinuclease ABC subunit A</fullName>
    </alternativeName>
</protein>
<keyword evidence="5" id="KW-0547">Nucleotide-binding</keyword>
<name>A0ABW1U767_9BURK</name>
<keyword evidence="8" id="KW-0863">Zinc-finger</keyword>
<dbReference type="Pfam" id="PF17755">
    <property type="entry name" value="UvrA_DNA-bind"/>
    <property type="match status" value="1"/>
</dbReference>
<keyword evidence="3" id="KW-0479">Metal-binding</keyword>
<dbReference type="PANTHER" id="PTHR43152">
    <property type="entry name" value="UVRABC SYSTEM PROTEIN A"/>
    <property type="match status" value="1"/>
</dbReference>
<dbReference type="Gene3D" id="3.40.50.300">
    <property type="entry name" value="P-loop containing nucleotide triphosphate hydrolases"/>
    <property type="match status" value="3"/>
</dbReference>
<dbReference type="PROSITE" id="PS50893">
    <property type="entry name" value="ABC_TRANSPORTER_2"/>
    <property type="match status" value="1"/>
</dbReference>
<evidence type="ECO:0000256" key="14">
    <source>
        <dbReference type="ARBA" id="ARBA00038000"/>
    </source>
</evidence>
<keyword evidence="4" id="KW-0677">Repeat</keyword>
<evidence type="ECO:0000256" key="13">
    <source>
        <dbReference type="ARBA" id="ARBA00023204"/>
    </source>
</evidence>
<dbReference type="Proteomes" id="UP001596270">
    <property type="component" value="Unassembled WGS sequence"/>
</dbReference>
<dbReference type="InterPro" id="IPR041552">
    <property type="entry name" value="UvrA_DNA-bd"/>
</dbReference>
<evidence type="ECO:0000256" key="1">
    <source>
        <dbReference type="ARBA" id="ARBA00004496"/>
    </source>
</evidence>
<comment type="caution">
    <text evidence="18">The sequence shown here is derived from an EMBL/GenBank/DDBJ whole genome shotgun (WGS) entry which is preliminary data.</text>
</comment>
<dbReference type="SUPFAM" id="SSF52540">
    <property type="entry name" value="P-loop containing nucleoside triphosphate hydrolases"/>
    <property type="match status" value="2"/>
</dbReference>
<evidence type="ECO:0000256" key="4">
    <source>
        <dbReference type="ARBA" id="ARBA00022737"/>
    </source>
</evidence>
<keyword evidence="9" id="KW-0862">Zinc</keyword>
<evidence type="ECO:0000259" key="17">
    <source>
        <dbReference type="PROSITE" id="PS50893"/>
    </source>
</evidence>
<organism evidence="18 19">
    <name type="scientific">Polaromonas aquatica</name>
    <dbReference type="NCBI Taxonomy" id="332657"/>
    <lineage>
        <taxon>Bacteria</taxon>
        <taxon>Pseudomonadati</taxon>
        <taxon>Pseudomonadota</taxon>
        <taxon>Betaproteobacteria</taxon>
        <taxon>Burkholderiales</taxon>
        <taxon>Comamonadaceae</taxon>
        <taxon>Polaromonas</taxon>
    </lineage>
</organism>
<dbReference type="PANTHER" id="PTHR43152:SF1">
    <property type="entry name" value="UVRA PROTEIN"/>
    <property type="match status" value="1"/>
</dbReference>
<keyword evidence="11" id="KW-0267">Excision nuclease</keyword>
<dbReference type="InterPro" id="IPR017871">
    <property type="entry name" value="ABC_transporter-like_CS"/>
</dbReference>
<dbReference type="RefSeq" id="WP_371435050.1">
    <property type="nucleotide sequence ID" value="NZ_JBHSRS010000084.1"/>
</dbReference>
<dbReference type="Gene3D" id="1.10.8.280">
    <property type="entry name" value="ABC transporter ATPase domain-like"/>
    <property type="match status" value="1"/>
</dbReference>
<sequence>MATTINQEAEPASDAYVRVRGAREHNLKNIDVDIPRNALVVFTGVSGSGKSSLAFGTLYAEAQRRYLESVSPYARRLIDQVGVPEVDSIEGLPPAVALQQQRGSPGARSSVGSVTTLSSLLRMLYSRAGAYPPRQAMLYAEDFSPNTPQGACPECHGLGRVYEVTEQTMVPDSNLSIRDRAIAAWPPAWHGQNLRDILVTLGYDVDKPWKDLPQKDRDWILFTDETPTVPVYAGFTPKETRAALRSKMEPSYQGTFTSARNYVLHTFATSSSALMKKRVSRYMRGGTCPLCEGKKLKREALSVTFAGLDIAELSKLPLDQLAALLEPVADGKLQLLNEAAPSLSRQASRKANEARIAAGGASHSASPDVRRTSNLSAEKVLAAQRLSQDMLGRLATLSNLGLGYLTLDRSTPTLSPGELQRLRLATQLGSHLFGVIYVLDEPTAGLHPSDGEALFDALYRLKATGNTLFVVEHDVAMIRRADWLVDVGPAAGELGGEILYSGPPQGLVSIEASQTRKYLFGNSQRLPLKERTPTGWLKLEGITRNNLQQLDASIPLGCFTAVTGVSGSGKSSLISQALLDLVSAHLGTDLNADNEDEGQSLNTLLEAEPEATTAGRLAGGVSQIKRLVQVDQRPIGRTPRSNLATYTGLFDNVRKLFAATPLAKRRKYEAGRFSFNLPKGRCATCEGEGSVSVELLFMPSVYAPCPDCKGTRYNAQTLEVTWQDKNIAAILAMTVSEACRQFAGEPAVLRPLTVLRDIGLGYLRLGQPATELSGGEAQRIKLATELQRAPRGHTLYVLDEPTTGLHPADVDRLLLQLNGLIEAGNTVVVVEHEMRVVAQSDWVIDMGPGAGSEGGRIVASGRPAKVAASRDSRTAPFINQVLAIT</sequence>
<keyword evidence="6" id="KW-0227">DNA damage</keyword>